<dbReference type="SMART" id="SM00875">
    <property type="entry name" value="BACK"/>
    <property type="match status" value="1"/>
</dbReference>
<protein>
    <submittedName>
        <fullName evidence="3">BTB domain-containing protein</fullName>
    </submittedName>
</protein>
<evidence type="ECO:0000259" key="1">
    <source>
        <dbReference type="PROSITE" id="PS50097"/>
    </source>
</evidence>
<dbReference type="WBParaSite" id="ACRNAN_Path_1290.g5048.t2">
    <property type="protein sequence ID" value="ACRNAN_Path_1290.g5048.t2"/>
    <property type="gene ID" value="ACRNAN_Path_1290.g5048"/>
</dbReference>
<dbReference type="InterPro" id="IPR011333">
    <property type="entry name" value="SKP1/BTB/POZ_sf"/>
</dbReference>
<name>A0A914BYG6_9BILA</name>
<dbReference type="Gene3D" id="3.30.710.10">
    <property type="entry name" value="Potassium Channel Kv1.1, Chain A"/>
    <property type="match status" value="1"/>
</dbReference>
<reference evidence="3" key="1">
    <citation type="submission" date="2022-11" db="UniProtKB">
        <authorList>
            <consortium name="WormBaseParasite"/>
        </authorList>
    </citation>
    <scope>IDENTIFICATION</scope>
</reference>
<dbReference type="PROSITE" id="PS50097">
    <property type="entry name" value="BTB"/>
    <property type="match status" value="1"/>
</dbReference>
<sequence length="433" mass="50295">MPSLSNWESAKSDLRGSATTNSIVASKYPASVRFERPQFMDESVDNSDYYEASIYDGMDCFADDRDALNDFAKYFNNTHLSDVSLVIGEEVFPAHRLILCRSSEVFDRMLSQKWNGDKRVCIEYAMNYILPELSLKELFHIWFSYATKAYHQVLIQNCIQILAKDFTEIISSEDWEKDWMAIDRDQLVEILKSNELVVPNEFVLWEAVQKWLMAPSHPERRGNTSSPLMVQILPLIRFPFMTADELSQVENSVFAQSHPKIFIPHTHLAFKFMSMPLSSRAGNKDFTGTQFLLRNYTDVRWDKRLMVTNEQLYQRNVDHTFTITTRSSTFPLQAWNWSLKFSVQTFTNASDELRIVLSTEDIDQARSIEYLLNITDDKKVIRCLSGKKNFTKTRYSAELELEKKLDVTELFAENSPLLHHGNLNLQLLLRPIV</sequence>
<dbReference type="CDD" id="cd18493">
    <property type="entry name" value="BACK_BTBD17"/>
    <property type="match status" value="1"/>
</dbReference>
<dbReference type="Pfam" id="PF07707">
    <property type="entry name" value="BACK"/>
    <property type="match status" value="1"/>
</dbReference>
<organism evidence="2 3">
    <name type="scientific">Acrobeloides nanus</name>
    <dbReference type="NCBI Taxonomy" id="290746"/>
    <lineage>
        <taxon>Eukaryota</taxon>
        <taxon>Metazoa</taxon>
        <taxon>Ecdysozoa</taxon>
        <taxon>Nematoda</taxon>
        <taxon>Chromadorea</taxon>
        <taxon>Rhabditida</taxon>
        <taxon>Tylenchina</taxon>
        <taxon>Cephalobomorpha</taxon>
        <taxon>Cephaloboidea</taxon>
        <taxon>Cephalobidae</taxon>
        <taxon>Acrobeloides</taxon>
    </lineage>
</organism>
<proteinExistence type="predicted"/>
<dbReference type="InterPro" id="IPR000210">
    <property type="entry name" value="BTB/POZ_dom"/>
</dbReference>
<feature type="domain" description="BTB" evidence="1">
    <location>
        <begin position="81"/>
        <end position="138"/>
    </location>
</feature>
<dbReference type="SUPFAM" id="SSF54695">
    <property type="entry name" value="POZ domain"/>
    <property type="match status" value="1"/>
</dbReference>
<evidence type="ECO:0000313" key="2">
    <source>
        <dbReference type="Proteomes" id="UP000887540"/>
    </source>
</evidence>
<dbReference type="PANTHER" id="PTHR24410">
    <property type="entry name" value="HL07962P-RELATED"/>
    <property type="match status" value="1"/>
</dbReference>
<evidence type="ECO:0000313" key="3">
    <source>
        <dbReference type="WBParaSite" id="ACRNAN_Path_1290.g5048.t2"/>
    </source>
</evidence>
<dbReference type="Pfam" id="PF00651">
    <property type="entry name" value="BTB"/>
    <property type="match status" value="1"/>
</dbReference>
<keyword evidence="2" id="KW-1185">Reference proteome</keyword>
<dbReference type="AlphaFoldDB" id="A0A914BYG6"/>
<dbReference type="Gene3D" id="1.25.40.420">
    <property type="match status" value="1"/>
</dbReference>
<dbReference type="Proteomes" id="UP000887540">
    <property type="component" value="Unplaced"/>
</dbReference>
<dbReference type="InterPro" id="IPR011705">
    <property type="entry name" value="BACK"/>
</dbReference>
<dbReference type="PANTHER" id="PTHR24410:SF47">
    <property type="entry name" value="BTB DOMAIN-CONTAINING PROTEIN"/>
    <property type="match status" value="1"/>
</dbReference>
<dbReference type="InterPro" id="IPR051481">
    <property type="entry name" value="BTB-POZ/Galectin-3-binding"/>
</dbReference>
<accession>A0A914BYG6</accession>